<gene>
    <name evidence="6" type="ORF">H4O21_18045</name>
</gene>
<dbReference type="InterPro" id="IPR058163">
    <property type="entry name" value="LysR-type_TF_proteobact-type"/>
</dbReference>
<dbReference type="RefSeq" id="WP_182810277.1">
    <property type="nucleotide sequence ID" value="NZ_JACJFM010000029.1"/>
</dbReference>
<evidence type="ECO:0000259" key="5">
    <source>
        <dbReference type="PROSITE" id="PS50931"/>
    </source>
</evidence>
<dbReference type="SUPFAM" id="SSF46785">
    <property type="entry name" value="Winged helix' DNA-binding domain"/>
    <property type="match status" value="1"/>
</dbReference>
<keyword evidence="4" id="KW-0804">Transcription</keyword>
<comment type="caution">
    <text evidence="6">The sequence shown here is derived from an EMBL/GenBank/DDBJ whole genome shotgun (WGS) entry which is preliminary data.</text>
</comment>
<evidence type="ECO:0000256" key="2">
    <source>
        <dbReference type="ARBA" id="ARBA00023015"/>
    </source>
</evidence>
<keyword evidence="3" id="KW-0238">DNA-binding</keyword>
<dbReference type="GO" id="GO:0043565">
    <property type="term" value="F:sequence-specific DNA binding"/>
    <property type="evidence" value="ECO:0007669"/>
    <property type="project" value="TreeGrafter"/>
</dbReference>
<dbReference type="PROSITE" id="PS50931">
    <property type="entry name" value="HTH_LYSR"/>
    <property type="match status" value="1"/>
</dbReference>
<dbReference type="Gene3D" id="1.10.10.10">
    <property type="entry name" value="Winged helix-like DNA-binding domain superfamily/Winged helix DNA-binding domain"/>
    <property type="match status" value="1"/>
</dbReference>
<dbReference type="PANTHER" id="PTHR30537">
    <property type="entry name" value="HTH-TYPE TRANSCRIPTIONAL REGULATOR"/>
    <property type="match status" value="1"/>
</dbReference>
<dbReference type="InterPro" id="IPR036388">
    <property type="entry name" value="WH-like_DNA-bd_sf"/>
</dbReference>
<accession>A0A839IVN4</accession>
<evidence type="ECO:0000313" key="6">
    <source>
        <dbReference type="EMBL" id="MBB1488509.1"/>
    </source>
</evidence>
<comment type="similarity">
    <text evidence="1">Belongs to the LysR transcriptional regulatory family.</text>
</comment>
<keyword evidence="2" id="KW-0805">Transcription regulation</keyword>
<organism evidence="6 7">
    <name type="scientific">Oceanospirillum sediminis</name>
    <dbReference type="NCBI Taxonomy" id="2760088"/>
    <lineage>
        <taxon>Bacteria</taxon>
        <taxon>Pseudomonadati</taxon>
        <taxon>Pseudomonadota</taxon>
        <taxon>Gammaproteobacteria</taxon>
        <taxon>Oceanospirillales</taxon>
        <taxon>Oceanospirillaceae</taxon>
        <taxon>Oceanospirillum</taxon>
    </lineage>
</organism>
<dbReference type="InterPro" id="IPR036390">
    <property type="entry name" value="WH_DNA-bd_sf"/>
</dbReference>
<dbReference type="Pfam" id="PF00126">
    <property type="entry name" value="HTH_1"/>
    <property type="match status" value="1"/>
</dbReference>
<dbReference type="InterPro" id="IPR005119">
    <property type="entry name" value="LysR_subst-bd"/>
</dbReference>
<keyword evidence="7" id="KW-1185">Reference proteome</keyword>
<protein>
    <submittedName>
        <fullName evidence="6">LysR family transcriptional regulator</fullName>
    </submittedName>
</protein>
<dbReference type="PRINTS" id="PR00039">
    <property type="entry name" value="HTHLYSR"/>
</dbReference>
<dbReference type="FunFam" id="1.10.10.10:FF:000038">
    <property type="entry name" value="Glycine cleavage system transcriptional activator"/>
    <property type="match status" value="1"/>
</dbReference>
<dbReference type="PANTHER" id="PTHR30537:SF74">
    <property type="entry name" value="HTH-TYPE TRANSCRIPTIONAL REGULATOR TRPI"/>
    <property type="match status" value="1"/>
</dbReference>
<dbReference type="GO" id="GO:0003700">
    <property type="term" value="F:DNA-binding transcription factor activity"/>
    <property type="evidence" value="ECO:0007669"/>
    <property type="project" value="InterPro"/>
</dbReference>
<sequence>MRIKPLPPLNSLVAFEAAARYLSFTRAADELNVTQGAISRQVRHLEDYLGRALFIRDKRALLLTDTGTEYYEHVQQSLLQLASATGDVLQWQGEKQVTVVTTNAMASYWLLPRFNQFQEEYPDIDLRIIALDSLRHLRHNEFDLALFYCHQEPDTLTATPLFSENVFPVCSPGYLEKNPQISNPEQLHTGTLLSLEVKEYWLNWRDWFDGCSLPFPGESTRRLKMNSYLLVIQAALNGQGIALAWANLVDGYLASGLLVRPVDKSLTTQSQFYMLEPPGLFRPKPGVEIVRNWLKSHATPEQMTGY</sequence>
<reference evidence="6 7" key="1">
    <citation type="submission" date="2020-08" db="EMBL/GenBank/DDBJ databases">
        <title>Oceanospirillum sp. nov. isolated from marine sediment.</title>
        <authorList>
            <person name="Ji X."/>
        </authorList>
    </citation>
    <scope>NUCLEOTIDE SEQUENCE [LARGE SCALE GENOMIC DNA]</scope>
    <source>
        <strain evidence="6 7">D5</strain>
    </source>
</reference>
<evidence type="ECO:0000313" key="7">
    <source>
        <dbReference type="Proteomes" id="UP000565262"/>
    </source>
</evidence>
<dbReference type="Pfam" id="PF03466">
    <property type="entry name" value="LysR_substrate"/>
    <property type="match status" value="1"/>
</dbReference>
<dbReference type="GO" id="GO:0006351">
    <property type="term" value="P:DNA-templated transcription"/>
    <property type="evidence" value="ECO:0007669"/>
    <property type="project" value="TreeGrafter"/>
</dbReference>
<dbReference type="Proteomes" id="UP000565262">
    <property type="component" value="Unassembled WGS sequence"/>
</dbReference>
<dbReference type="Gene3D" id="3.40.190.10">
    <property type="entry name" value="Periplasmic binding protein-like II"/>
    <property type="match status" value="2"/>
</dbReference>
<evidence type="ECO:0000256" key="3">
    <source>
        <dbReference type="ARBA" id="ARBA00023125"/>
    </source>
</evidence>
<dbReference type="InterPro" id="IPR000847">
    <property type="entry name" value="LysR_HTH_N"/>
</dbReference>
<name>A0A839IVN4_9GAMM</name>
<dbReference type="SUPFAM" id="SSF53850">
    <property type="entry name" value="Periplasmic binding protein-like II"/>
    <property type="match status" value="1"/>
</dbReference>
<feature type="domain" description="HTH lysR-type" evidence="5">
    <location>
        <begin position="7"/>
        <end position="64"/>
    </location>
</feature>
<dbReference type="CDD" id="cd08432">
    <property type="entry name" value="PBP2_GcdR_TrpI_HvrB_AmpR_like"/>
    <property type="match status" value="1"/>
</dbReference>
<dbReference type="AlphaFoldDB" id="A0A839IVN4"/>
<proteinExistence type="inferred from homology"/>
<evidence type="ECO:0000256" key="4">
    <source>
        <dbReference type="ARBA" id="ARBA00023163"/>
    </source>
</evidence>
<dbReference type="EMBL" id="JACJFM010000029">
    <property type="protein sequence ID" value="MBB1488509.1"/>
    <property type="molecule type" value="Genomic_DNA"/>
</dbReference>
<evidence type="ECO:0000256" key="1">
    <source>
        <dbReference type="ARBA" id="ARBA00009437"/>
    </source>
</evidence>